<gene>
    <name evidence="3" type="ORF">EUGRSUZ_D00406</name>
</gene>
<dbReference type="OMA" id="TIFQCTE"/>
<dbReference type="PANTHER" id="PTHR33083:SF49">
    <property type="entry name" value="SENESCENCE REGULATOR"/>
    <property type="match status" value="1"/>
</dbReference>
<dbReference type="GO" id="GO:0010150">
    <property type="term" value="P:leaf senescence"/>
    <property type="evidence" value="ECO:0007669"/>
    <property type="project" value="UniProtKB-ARBA"/>
</dbReference>
<name>A0A059CD02_EUCGR</name>
<reference evidence="3" key="1">
    <citation type="submission" date="2013-07" db="EMBL/GenBank/DDBJ databases">
        <title>The genome of Eucalyptus grandis.</title>
        <authorList>
            <person name="Schmutz J."/>
            <person name="Hayes R."/>
            <person name="Myburg A."/>
            <person name="Tuskan G."/>
            <person name="Grattapaglia D."/>
            <person name="Rokhsar D.S."/>
        </authorList>
    </citation>
    <scope>NUCLEOTIDE SEQUENCE</scope>
    <source>
        <tissue evidence="3">Leaf extractions</tissue>
    </source>
</reference>
<dbReference type="InterPro" id="IPR007608">
    <property type="entry name" value="Senescence_reg_S40"/>
</dbReference>
<feature type="compositionally biased region" description="Low complexity" evidence="2">
    <location>
        <begin position="13"/>
        <end position="22"/>
    </location>
</feature>
<dbReference type="eggNOG" id="ENOG502S431">
    <property type="taxonomic scope" value="Eukaryota"/>
</dbReference>
<dbReference type="AlphaFoldDB" id="A0A059CD02"/>
<dbReference type="STRING" id="71139.A0A059CD02"/>
<feature type="non-terminal residue" evidence="3">
    <location>
        <position position="143"/>
    </location>
</feature>
<organism evidence="3">
    <name type="scientific">Eucalyptus grandis</name>
    <name type="common">Flooded gum</name>
    <dbReference type="NCBI Taxonomy" id="71139"/>
    <lineage>
        <taxon>Eukaryota</taxon>
        <taxon>Viridiplantae</taxon>
        <taxon>Streptophyta</taxon>
        <taxon>Embryophyta</taxon>
        <taxon>Tracheophyta</taxon>
        <taxon>Spermatophyta</taxon>
        <taxon>Magnoliopsida</taxon>
        <taxon>eudicotyledons</taxon>
        <taxon>Gunneridae</taxon>
        <taxon>Pentapetalae</taxon>
        <taxon>rosids</taxon>
        <taxon>malvids</taxon>
        <taxon>Myrtales</taxon>
        <taxon>Myrtaceae</taxon>
        <taxon>Myrtoideae</taxon>
        <taxon>Eucalypteae</taxon>
        <taxon>Eucalyptus</taxon>
    </lineage>
</organism>
<evidence type="ECO:0008006" key="4">
    <source>
        <dbReference type="Google" id="ProtNLM"/>
    </source>
</evidence>
<evidence type="ECO:0000313" key="3">
    <source>
        <dbReference type="EMBL" id="KCW76036.1"/>
    </source>
</evidence>
<evidence type="ECO:0000256" key="1">
    <source>
        <dbReference type="ARBA" id="ARBA00034773"/>
    </source>
</evidence>
<evidence type="ECO:0000256" key="2">
    <source>
        <dbReference type="SAM" id="MobiDB-lite"/>
    </source>
</evidence>
<dbReference type="PANTHER" id="PTHR33083">
    <property type="entry name" value="EXPRESSED PROTEIN"/>
    <property type="match status" value="1"/>
</dbReference>
<comment type="similarity">
    <text evidence="1">Belongs to the senescence regulator S40 family.</text>
</comment>
<dbReference type="FunCoup" id="A0A059CD02">
    <property type="interactions" value="167"/>
</dbReference>
<dbReference type="InParanoid" id="A0A059CD02"/>
<feature type="region of interest" description="Disordered" evidence="2">
    <location>
        <begin position="1"/>
        <end position="26"/>
    </location>
</feature>
<dbReference type="Pfam" id="PF04520">
    <property type="entry name" value="Senescence_reg"/>
    <property type="match status" value="1"/>
</dbReference>
<protein>
    <recommendedName>
        <fullName evidence="4">Senescence regulator</fullName>
    </recommendedName>
</protein>
<feature type="region of interest" description="Disordered" evidence="2">
    <location>
        <begin position="51"/>
        <end position="73"/>
    </location>
</feature>
<dbReference type="Gramene" id="KCW76036">
    <property type="protein sequence ID" value="KCW76036"/>
    <property type="gene ID" value="EUGRSUZ_D00406"/>
</dbReference>
<accession>A0A059CD02</accession>
<sequence>MDFEFQESDIVFTDQDQATTDQSSDEDEHAYYSFCNTLLVPVHDDSWARGKSIKKKAKKKKSTNSSPVDIPETFIRSPESDYMFEEGDDGGEVVPPHLIVERRVAARMASSVCFSHGRTLKGRHLSKVRNSILRMTGFWNHEK</sequence>
<proteinExistence type="inferred from homology"/>
<feature type="compositionally biased region" description="Basic residues" evidence="2">
    <location>
        <begin position="51"/>
        <end position="62"/>
    </location>
</feature>
<dbReference type="EMBL" id="KK198756">
    <property type="protein sequence ID" value="KCW76036.1"/>
    <property type="molecule type" value="Genomic_DNA"/>
</dbReference>